<protein>
    <submittedName>
        <fullName evidence="2">Uncharacterized protein</fullName>
    </submittedName>
</protein>
<accession>A0A2R6S5C4</accession>
<keyword evidence="3" id="KW-1185">Reference proteome</keyword>
<evidence type="ECO:0000313" key="3">
    <source>
        <dbReference type="Proteomes" id="UP000186601"/>
    </source>
</evidence>
<feature type="coiled-coil region" evidence="1">
    <location>
        <begin position="22"/>
        <end position="49"/>
    </location>
</feature>
<reference evidence="2 3" key="1">
    <citation type="submission" date="2018-02" db="EMBL/GenBank/DDBJ databases">
        <title>Genome sequence of the basidiomycete white-rot fungus Phlebia centrifuga.</title>
        <authorList>
            <person name="Granchi Z."/>
            <person name="Peng M."/>
            <person name="de Vries R.P."/>
            <person name="Hilden K."/>
            <person name="Makela M.R."/>
            <person name="Grigoriev I."/>
            <person name="Riley R."/>
        </authorList>
    </citation>
    <scope>NUCLEOTIDE SEQUENCE [LARGE SCALE GENOMIC DNA]</scope>
    <source>
        <strain evidence="2 3">FBCC195</strain>
    </source>
</reference>
<evidence type="ECO:0000256" key="1">
    <source>
        <dbReference type="SAM" id="Coils"/>
    </source>
</evidence>
<dbReference type="EMBL" id="MLYV02000042">
    <property type="protein sequence ID" value="PSS37491.1"/>
    <property type="molecule type" value="Genomic_DNA"/>
</dbReference>
<gene>
    <name evidence="2" type="ORF">PHLCEN_2v698</name>
</gene>
<proteinExistence type="predicted"/>
<dbReference type="Proteomes" id="UP000186601">
    <property type="component" value="Unassembled WGS sequence"/>
</dbReference>
<dbReference type="STRING" id="98765.A0A2R6S5C4"/>
<evidence type="ECO:0000313" key="2">
    <source>
        <dbReference type="EMBL" id="PSS37491.1"/>
    </source>
</evidence>
<sequence length="54" mass="6013">MLKKRSLSPAKLDEVKIKANILSSFKAVEEKAEEAVEELKEKVEEVIGRASAEL</sequence>
<dbReference type="Gene3D" id="1.20.1150.12">
    <property type="entry name" value="Endoplasmic reticulum resident protein 29, C-terminal domain"/>
    <property type="match status" value="1"/>
</dbReference>
<dbReference type="AlphaFoldDB" id="A0A2R6S5C4"/>
<organism evidence="2 3">
    <name type="scientific">Hermanssonia centrifuga</name>
    <dbReference type="NCBI Taxonomy" id="98765"/>
    <lineage>
        <taxon>Eukaryota</taxon>
        <taxon>Fungi</taxon>
        <taxon>Dikarya</taxon>
        <taxon>Basidiomycota</taxon>
        <taxon>Agaricomycotina</taxon>
        <taxon>Agaricomycetes</taxon>
        <taxon>Polyporales</taxon>
        <taxon>Meruliaceae</taxon>
        <taxon>Hermanssonia</taxon>
    </lineage>
</organism>
<name>A0A2R6S5C4_9APHY</name>
<comment type="caution">
    <text evidence="2">The sequence shown here is derived from an EMBL/GenBank/DDBJ whole genome shotgun (WGS) entry which is preliminary data.</text>
</comment>
<dbReference type="SUPFAM" id="SSF47933">
    <property type="entry name" value="ERP29 C domain-like"/>
    <property type="match status" value="1"/>
</dbReference>
<dbReference type="InterPro" id="IPR036356">
    <property type="entry name" value="ERp29_C_sf"/>
</dbReference>
<keyword evidence="1" id="KW-0175">Coiled coil</keyword>